<evidence type="ECO:0000259" key="2">
    <source>
        <dbReference type="SMART" id="SM00226"/>
    </source>
</evidence>
<dbReference type="Gene3D" id="3.40.50.2300">
    <property type="match status" value="1"/>
</dbReference>
<accession>A0A7G5H0U4</accession>
<dbReference type="GO" id="GO:0046685">
    <property type="term" value="P:response to arsenic-containing substance"/>
    <property type="evidence" value="ECO:0007669"/>
    <property type="project" value="UniProtKB-KW"/>
</dbReference>
<dbReference type="AlphaFoldDB" id="A0A7G5H0U4"/>
<dbReference type="Pfam" id="PF01451">
    <property type="entry name" value="LMWPc"/>
    <property type="match status" value="1"/>
</dbReference>
<dbReference type="CDD" id="cd16345">
    <property type="entry name" value="LMWP_ArsC"/>
    <property type="match status" value="1"/>
</dbReference>
<dbReference type="PANTHER" id="PTHR43428:SF1">
    <property type="entry name" value="ARSENATE REDUCTASE"/>
    <property type="match status" value="1"/>
</dbReference>
<dbReference type="SUPFAM" id="SSF52788">
    <property type="entry name" value="Phosphotyrosine protein phosphatases I"/>
    <property type="match status" value="1"/>
</dbReference>
<evidence type="ECO:0000256" key="1">
    <source>
        <dbReference type="ARBA" id="ARBA00022849"/>
    </source>
</evidence>
<dbReference type="SMART" id="SM00226">
    <property type="entry name" value="LMWPc"/>
    <property type="match status" value="1"/>
</dbReference>
<reference evidence="3 4" key="1">
    <citation type="submission" date="2020-07" db="EMBL/GenBank/DDBJ databases">
        <title>Spirosoma foliorum sp. nov., isolated from the leaves on the Nejang mountain Korea, Republic of.</title>
        <authorList>
            <person name="Ho H."/>
            <person name="Lee Y.-J."/>
            <person name="Nurcahyanto D.-A."/>
            <person name="Kim S.-G."/>
        </authorList>
    </citation>
    <scope>NUCLEOTIDE SEQUENCE [LARGE SCALE GENOMIC DNA]</scope>
    <source>
        <strain evidence="3 4">PL0136</strain>
    </source>
</reference>
<gene>
    <name evidence="3" type="ORF">H3H32_07365</name>
</gene>
<name>A0A7G5H0U4_9BACT</name>
<dbReference type="KEGG" id="sfol:H3H32_07365"/>
<keyword evidence="4" id="KW-1185">Reference proteome</keyword>
<dbReference type="RefSeq" id="WP_182462088.1">
    <property type="nucleotide sequence ID" value="NZ_CP059732.1"/>
</dbReference>
<feature type="domain" description="Phosphotyrosine protein phosphatase I" evidence="2">
    <location>
        <begin position="2"/>
        <end position="138"/>
    </location>
</feature>
<dbReference type="InterPro" id="IPR036196">
    <property type="entry name" value="Ptyr_pPase_sf"/>
</dbReference>
<dbReference type="EMBL" id="CP059732">
    <property type="protein sequence ID" value="QMW04736.1"/>
    <property type="molecule type" value="Genomic_DNA"/>
</dbReference>
<dbReference type="Proteomes" id="UP000515369">
    <property type="component" value="Chromosome"/>
</dbReference>
<evidence type="ECO:0000313" key="3">
    <source>
        <dbReference type="EMBL" id="QMW04736.1"/>
    </source>
</evidence>
<organism evidence="3 4">
    <name type="scientific">Spirosoma foliorum</name>
    <dbReference type="NCBI Taxonomy" id="2710596"/>
    <lineage>
        <taxon>Bacteria</taxon>
        <taxon>Pseudomonadati</taxon>
        <taxon>Bacteroidota</taxon>
        <taxon>Cytophagia</taxon>
        <taxon>Cytophagales</taxon>
        <taxon>Cytophagaceae</taxon>
        <taxon>Spirosoma</taxon>
    </lineage>
</organism>
<proteinExistence type="predicted"/>
<evidence type="ECO:0000313" key="4">
    <source>
        <dbReference type="Proteomes" id="UP000515369"/>
    </source>
</evidence>
<dbReference type="PANTHER" id="PTHR43428">
    <property type="entry name" value="ARSENATE REDUCTASE"/>
    <property type="match status" value="1"/>
</dbReference>
<protein>
    <submittedName>
        <fullName evidence="3">Arsenate reductase ArsC</fullName>
    </submittedName>
</protein>
<keyword evidence="1" id="KW-0059">Arsenical resistance</keyword>
<sequence length="146" mass="16229">MKNILVLCTGNSARSQMAQGYLQYFANRSGHGDQVQVYSAGVAPHGVNPLAIQVMNEDGIDISHHTSNHADEYLHISFDYVITVCDNAREQCPIFPSSAEKIHHSFPDPGHTPGEDALTSFRRVRDLIKPYSQEFITSRLGESKTQ</sequence>
<dbReference type="InterPro" id="IPR023485">
    <property type="entry name" value="Ptyr_pPase"/>
</dbReference>